<keyword evidence="1" id="KW-1133">Transmembrane helix</keyword>
<proteinExistence type="predicted"/>
<accession>A0ABX0RUL7</accession>
<keyword evidence="1" id="KW-0812">Transmembrane</keyword>
<evidence type="ECO:0000313" key="2">
    <source>
        <dbReference type="EMBL" id="NIG21293.1"/>
    </source>
</evidence>
<name>A0ABX0RUL7_9GAMM</name>
<evidence type="ECO:0000313" key="3">
    <source>
        <dbReference type="Proteomes" id="UP001515780"/>
    </source>
</evidence>
<dbReference type="Proteomes" id="UP001515780">
    <property type="component" value="Unassembled WGS sequence"/>
</dbReference>
<dbReference type="RefSeq" id="WP_166935724.1">
    <property type="nucleotide sequence ID" value="NZ_VWXC01000020.1"/>
</dbReference>
<reference evidence="2 3" key="1">
    <citation type="journal article" date="2019" name="bioRxiv">
        <title>Bacteria contribute to plant secondary compound degradation in a generalist herbivore system.</title>
        <authorList>
            <person name="Francoeur C.B."/>
            <person name="Khadempour L."/>
            <person name="Moreira-Soto R.D."/>
            <person name="Gotting K."/>
            <person name="Book A.J."/>
            <person name="Pinto-Tomas A.A."/>
            <person name="Keefover-Ring K."/>
            <person name="Currie C.R."/>
        </authorList>
    </citation>
    <scope>NUCLEOTIDE SEQUENCE [LARGE SCALE GENOMIC DNA]</scope>
    <source>
        <strain evidence="2">Al-1710</strain>
    </source>
</reference>
<feature type="transmembrane region" description="Helical" evidence="1">
    <location>
        <begin position="25"/>
        <end position="46"/>
    </location>
</feature>
<sequence length="313" mass="36780">MDQYSLLLIKSLIEATQQDHPFKDFIFPVVSSLFSAIMGGLIAIYINNQQEISKAEKDKFKCSMHLMFTIIESLNNLITVKENYRNIDTKNPYLRLWIFPETLLKADRISIDLPDFSFIKELKTCNFSRKERMKRFISHSIFRKAVEKPSNLELGKSWRNLSRLSALISNYNTAIYQIEKRNVLDDDARKKVHDYIKDKSIKDDASFQMALHACLSDKEIHNLIDLTELTISLIDHVIKEMDSFVREFPDIAESNINLSKLKTGKRLIRYNNDRQAYAYCLKKNIEPDFHLLASLFRVDIESIKKRYTLTDWY</sequence>
<keyword evidence="3" id="KW-1185">Reference proteome</keyword>
<protein>
    <submittedName>
        <fullName evidence="2">Uncharacterized protein</fullName>
    </submittedName>
</protein>
<comment type="caution">
    <text evidence="2">The sequence shown here is derived from an EMBL/GenBank/DDBJ whole genome shotgun (WGS) entry which is preliminary data.</text>
</comment>
<evidence type="ECO:0000256" key="1">
    <source>
        <dbReference type="SAM" id="Phobius"/>
    </source>
</evidence>
<organism evidence="2 3">
    <name type="scientific">Candidatus Pantoea communis</name>
    <dbReference type="NCBI Taxonomy" id="2608354"/>
    <lineage>
        <taxon>Bacteria</taxon>
        <taxon>Pseudomonadati</taxon>
        <taxon>Pseudomonadota</taxon>
        <taxon>Gammaproteobacteria</taxon>
        <taxon>Enterobacterales</taxon>
        <taxon>Erwiniaceae</taxon>
        <taxon>Pantoea</taxon>
    </lineage>
</organism>
<dbReference type="EMBL" id="VWXC01000020">
    <property type="protein sequence ID" value="NIG21293.1"/>
    <property type="molecule type" value="Genomic_DNA"/>
</dbReference>
<gene>
    <name evidence="2" type="ORF">F3J37_21710</name>
</gene>
<keyword evidence="1" id="KW-0472">Membrane</keyword>